<protein>
    <recommendedName>
        <fullName evidence="3">Isochorismatase-like domain-containing protein</fullName>
    </recommendedName>
</protein>
<dbReference type="Proteomes" id="UP001479436">
    <property type="component" value="Unassembled WGS sequence"/>
</dbReference>
<gene>
    <name evidence="4" type="ORF">K7432_003534</name>
</gene>
<sequence length="223" mass="24829">MIPLYYMYTFRITTNLTMTDLCSLREIVGAPTKTTPLDISKTALILIDVQNEYLPTGQVPMDQLESHSLPRIIRLVQKARSLHLPIIHVVHHVTGESAPIFNAKQWGSQIIEQVTPLPDETVIVKHYISAWKDTLLEETLQKNDIRNLILVGYGTHMCINSAARDGAEKGYQVTVVGNACGARALMDGLGHEIPAQVVHQSSLAALWDYFAVIVSEPEELTFV</sequence>
<evidence type="ECO:0000256" key="1">
    <source>
        <dbReference type="ARBA" id="ARBA00006336"/>
    </source>
</evidence>
<dbReference type="InterPro" id="IPR050272">
    <property type="entry name" value="Isochorismatase-like_hydrls"/>
</dbReference>
<dbReference type="EMBL" id="JASJQH010000109">
    <property type="protein sequence ID" value="KAK9766986.1"/>
    <property type="molecule type" value="Genomic_DNA"/>
</dbReference>
<organism evidence="4 5">
    <name type="scientific">Basidiobolus ranarum</name>
    <dbReference type="NCBI Taxonomy" id="34480"/>
    <lineage>
        <taxon>Eukaryota</taxon>
        <taxon>Fungi</taxon>
        <taxon>Fungi incertae sedis</taxon>
        <taxon>Zoopagomycota</taxon>
        <taxon>Entomophthoromycotina</taxon>
        <taxon>Basidiobolomycetes</taxon>
        <taxon>Basidiobolales</taxon>
        <taxon>Basidiobolaceae</taxon>
        <taxon>Basidiobolus</taxon>
    </lineage>
</organism>
<dbReference type="Pfam" id="PF00857">
    <property type="entry name" value="Isochorismatase"/>
    <property type="match status" value="1"/>
</dbReference>
<reference evidence="4 5" key="1">
    <citation type="submission" date="2023-04" db="EMBL/GenBank/DDBJ databases">
        <title>Genome of Basidiobolus ranarum AG-B5.</title>
        <authorList>
            <person name="Stajich J.E."/>
            <person name="Carter-House D."/>
            <person name="Gryganskyi A."/>
        </authorList>
    </citation>
    <scope>NUCLEOTIDE SEQUENCE [LARGE SCALE GENOMIC DNA]</scope>
    <source>
        <strain evidence="4 5">AG-B5</strain>
    </source>
</reference>
<accession>A0ABR2WZT2</accession>
<evidence type="ECO:0000259" key="3">
    <source>
        <dbReference type="Pfam" id="PF00857"/>
    </source>
</evidence>
<dbReference type="InterPro" id="IPR000868">
    <property type="entry name" value="Isochorismatase-like_dom"/>
</dbReference>
<evidence type="ECO:0000313" key="4">
    <source>
        <dbReference type="EMBL" id="KAK9766986.1"/>
    </source>
</evidence>
<evidence type="ECO:0000313" key="5">
    <source>
        <dbReference type="Proteomes" id="UP001479436"/>
    </source>
</evidence>
<name>A0ABR2WZT2_9FUNG</name>
<keyword evidence="2" id="KW-0378">Hydrolase</keyword>
<keyword evidence="5" id="KW-1185">Reference proteome</keyword>
<comment type="similarity">
    <text evidence="1">Belongs to the isochorismatase family.</text>
</comment>
<dbReference type="CDD" id="cd01014">
    <property type="entry name" value="nicotinamidase_related"/>
    <property type="match status" value="1"/>
</dbReference>
<proteinExistence type="inferred from homology"/>
<comment type="caution">
    <text evidence="4">The sequence shown here is derived from an EMBL/GenBank/DDBJ whole genome shotgun (WGS) entry which is preliminary data.</text>
</comment>
<dbReference type="SUPFAM" id="SSF52499">
    <property type="entry name" value="Isochorismatase-like hydrolases"/>
    <property type="match status" value="1"/>
</dbReference>
<evidence type="ECO:0000256" key="2">
    <source>
        <dbReference type="ARBA" id="ARBA00022801"/>
    </source>
</evidence>
<feature type="domain" description="Isochorismatase-like" evidence="3">
    <location>
        <begin position="42"/>
        <end position="184"/>
    </location>
</feature>
<dbReference type="PANTHER" id="PTHR43540">
    <property type="entry name" value="PEROXYUREIDOACRYLATE/UREIDOACRYLATE AMIDOHYDROLASE-RELATED"/>
    <property type="match status" value="1"/>
</dbReference>
<dbReference type="Gene3D" id="3.40.50.850">
    <property type="entry name" value="Isochorismatase-like"/>
    <property type="match status" value="1"/>
</dbReference>
<dbReference type="PANTHER" id="PTHR43540:SF15">
    <property type="entry name" value="BLR5631 PROTEIN"/>
    <property type="match status" value="1"/>
</dbReference>
<dbReference type="InterPro" id="IPR036380">
    <property type="entry name" value="Isochorismatase-like_sf"/>
</dbReference>